<dbReference type="InParanoid" id="A0A316VER0"/>
<dbReference type="CDD" id="cd12148">
    <property type="entry name" value="fungal_TF_MHR"/>
    <property type="match status" value="1"/>
</dbReference>
<dbReference type="PROSITE" id="PS50048">
    <property type="entry name" value="ZN2_CY6_FUNGAL_2"/>
    <property type="match status" value="1"/>
</dbReference>
<evidence type="ECO:0000256" key="3">
    <source>
        <dbReference type="ARBA" id="ARBA00023015"/>
    </source>
</evidence>
<evidence type="ECO:0000256" key="2">
    <source>
        <dbReference type="ARBA" id="ARBA00022723"/>
    </source>
</evidence>
<keyword evidence="5" id="KW-0539">Nucleus</keyword>
<dbReference type="SUPFAM" id="SSF57701">
    <property type="entry name" value="Zn2/Cys6 DNA-binding domain"/>
    <property type="match status" value="1"/>
</dbReference>
<dbReference type="GO" id="GO:0008270">
    <property type="term" value="F:zinc ion binding"/>
    <property type="evidence" value="ECO:0007669"/>
    <property type="project" value="InterPro"/>
</dbReference>
<dbReference type="AlphaFoldDB" id="A0A316VER0"/>
<evidence type="ECO:0000313" key="8">
    <source>
        <dbReference type="EMBL" id="PWN36109.1"/>
    </source>
</evidence>
<feature type="compositionally biased region" description="Basic and acidic residues" evidence="6">
    <location>
        <begin position="47"/>
        <end position="56"/>
    </location>
</feature>
<dbReference type="PANTHER" id="PTHR47338:SF29">
    <property type="entry name" value="ZN(2)-C6 FUNGAL-TYPE DOMAIN-CONTAINING PROTEIN"/>
    <property type="match status" value="1"/>
</dbReference>
<evidence type="ECO:0000256" key="4">
    <source>
        <dbReference type="ARBA" id="ARBA00023163"/>
    </source>
</evidence>
<feature type="compositionally biased region" description="Polar residues" evidence="6">
    <location>
        <begin position="94"/>
        <end position="106"/>
    </location>
</feature>
<dbReference type="Pfam" id="PF04082">
    <property type="entry name" value="Fungal_trans"/>
    <property type="match status" value="1"/>
</dbReference>
<feature type="compositionally biased region" description="Polar residues" evidence="6">
    <location>
        <begin position="114"/>
        <end position="127"/>
    </location>
</feature>
<dbReference type="GO" id="GO:0006351">
    <property type="term" value="P:DNA-templated transcription"/>
    <property type="evidence" value="ECO:0007669"/>
    <property type="project" value="InterPro"/>
</dbReference>
<dbReference type="InterPro" id="IPR036864">
    <property type="entry name" value="Zn2-C6_fun-type_DNA-bd_sf"/>
</dbReference>
<name>A0A316VER0_9BASI</name>
<keyword evidence="4" id="KW-0804">Transcription</keyword>
<dbReference type="InterPro" id="IPR007219">
    <property type="entry name" value="XnlR_reg_dom"/>
</dbReference>
<dbReference type="CDD" id="cd00067">
    <property type="entry name" value="GAL4"/>
    <property type="match status" value="1"/>
</dbReference>
<keyword evidence="3" id="KW-0805">Transcription regulation</keyword>
<comment type="subcellular location">
    <subcellularLocation>
        <location evidence="1">Nucleus</location>
    </subcellularLocation>
</comment>
<dbReference type="EMBL" id="KZ819603">
    <property type="protein sequence ID" value="PWN36109.1"/>
    <property type="molecule type" value="Genomic_DNA"/>
</dbReference>
<sequence length="766" mass="85266">MDTTDPYSRNLGRGKACNACRRRKLRCDGGKPSCNRCLEARNRKLEAMRKRGKTEEEIQSVRFPPCYSEEDGNTEGDNSFSFTNDNKGILAGPSNASTVASGSSDPRSLPFNAPSASSTGRSMSSDPLTPEDRRPNKVQRTTGMNGQESILMSGSRNAAIQTNKPDTNQNDLFFAEILSSHLPLDASRSSSGDGFGNGQTDPMQSQQNQQPNQFSFLGNVGNMPTKSNLDPQSSIATSYWLNDSEVALPEQPLLNRLVDVFFEDHDCAYIFHPGRLRERIALGPDHQNYPQTAALHIIVALAYASRPEIDEETSGGSKPTERSGAHYRHFAAASQSLLHSFHCDKLKTPLDLVRASLLLVSKLYGQGDQLESYLASAQAARLCVALNLNRDVPTRAEQQLQQLQYLLMQPRITDTSIIRPEPSDEIEAEELRRTMLLMFAIDRTSIAGTLWPGNLTEEDYTAELPRATFQEFISTTTNNMHTQEWMGRRNTLSIHSHDFFSRRTMDAEQFFFKLTVLLGRCAQYVSRISRTATPTQIVSAPRFQQLENWIAAMHLESYEVANQALKASTTSPSAASWSARKADSSALTAYLLNSSGNQTMSKNMVVTPALLPYACTLTLHEPLAALSSESEERCKAATRGAINVLRLCALHAQDDMQRLDVVMTIVVMLVGRSLIRQLESLYSKYIAQELAQQSENGDGLPKTESVWNSDEFTESVSLLQADLEVVLLTLKRYGQKWVIAIKMHDSLLKLLQFNPEHRLRGLFCVE</sequence>
<feature type="region of interest" description="Disordered" evidence="6">
    <location>
        <begin position="47"/>
        <end position="151"/>
    </location>
</feature>
<feature type="compositionally biased region" description="Polar residues" evidence="6">
    <location>
        <begin position="75"/>
        <end position="86"/>
    </location>
</feature>
<feature type="region of interest" description="Disordered" evidence="6">
    <location>
        <begin position="185"/>
        <end position="225"/>
    </location>
</feature>
<evidence type="ECO:0000313" key="9">
    <source>
        <dbReference type="Proteomes" id="UP000245771"/>
    </source>
</evidence>
<evidence type="ECO:0000259" key="7">
    <source>
        <dbReference type="PROSITE" id="PS50048"/>
    </source>
</evidence>
<evidence type="ECO:0000256" key="5">
    <source>
        <dbReference type="ARBA" id="ARBA00023242"/>
    </source>
</evidence>
<protein>
    <recommendedName>
        <fullName evidence="7">Zn(2)-C6 fungal-type domain-containing protein</fullName>
    </recommendedName>
</protein>
<organism evidence="8 9">
    <name type="scientific">Meira miltonrushii</name>
    <dbReference type="NCBI Taxonomy" id="1280837"/>
    <lineage>
        <taxon>Eukaryota</taxon>
        <taxon>Fungi</taxon>
        <taxon>Dikarya</taxon>
        <taxon>Basidiomycota</taxon>
        <taxon>Ustilaginomycotina</taxon>
        <taxon>Exobasidiomycetes</taxon>
        <taxon>Exobasidiales</taxon>
        <taxon>Brachybasidiaceae</taxon>
        <taxon>Meira</taxon>
    </lineage>
</organism>
<dbReference type="Pfam" id="PF00172">
    <property type="entry name" value="Zn_clus"/>
    <property type="match status" value="1"/>
</dbReference>
<accession>A0A316VER0</accession>
<dbReference type="GeneID" id="37020697"/>
<dbReference type="OrthoDB" id="39175at2759"/>
<dbReference type="GO" id="GO:0000981">
    <property type="term" value="F:DNA-binding transcription factor activity, RNA polymerase II-specific"/>
    <property type="evidence" value="ECO:0007669"/>
    <property type="project" value="InterPro"/>
</dbReference>
<dbReference type="STRING" id="1280837.A0A316VER0"/>
<keyword evidence="2" id="KW-0479">Metal-binding</keyword>
<dbReference type="InterPro" id="IPR050815">
    <property type="entry name" value="TF_fung"/>
</dbReference>
<dbReference type="Proteomes" id="UP000245771">
    <property type="component" value="Unassembled WGS sequence"/>
</dbReference>
<reference evidence="8 9" key="1">
    <citation type="journal article" date="2018" name="Mol. Biol. Evol.">
        <title>Broad Genomic Sampling Reveals a Smut Pathogenic Ancestry of the Fungal Clade Ustilaginomycotina.</title>
        <authorList>
            <person name="Kijpornyongpan T."/>
            <person name="Mondo S.J."/>
            <person name="Barry K."/>
            <person name="Sandor L."/>
            <person name="Lee J."/>
            <person name="Lipzen A."/>
            <person name="Pangilinan J."/>
            <person name="LaButti K."/>
            <person name="Hainaut M."/>
            <person name="Henrissat B."/>
            <person name="Grigoriev I.V."/>
            <person name="Spatafora J.W."/>
            <person name="Aime M.C."/>
        </authorList>
    </citation>
    <scope>NUCLEOTIDE SEQUENCE [LARGE SCALE GENOMIC DNA]</scope>
    <source>
        <strain evidence="8 9">MCA 3882</strain>
    </source>
</reference>
<evidence type="ECO:0000256" key="1">
    <source>
        <dbReference type="ARBA" id="ARBA00004123"/>
    </source>
</evidence>
<keyword evidence="9" id="KW-1185">Reference proteome</keyword>
<proteinExistence type="predicted"/>
<feature type="compositionally biased region" description="Low complexity" evidence="6">
    <location>
        <begin position="202"/>
        <end position="216"/>
    </location>
</feature>
<dbReference type="RefSeq" id="XP_025356411.1">
    <property type="nucleotide sequence ID" value="XM_025498916.1"/>
</dbReference>
<feature type="domain" description="Zn(2)-C6 fungal-type" evidence="7">
    <location>
        <begin position="16"/>
        <end position="39"/>
    </location>
</feature>
<dbReference type="InterPro" id="IPR001138">
    <property type="entry name" value="Zn2Cys6_DnaBD"/>
</dbReference>
<dbReference type="PANTHER" id="PTHR47338">
    <property type="entry name" value="ZN(II)2CYS6 TRANSCRIPTION FACTOR (EUROFUNG)-RELATED"/>
    <property type="match status" value="1"/>
</dbReference>
<dbReference type="Gene3D" id="4.10.240.10">
    <property type="entry name" value="Zn(2)-C6 fungal-type DNA-binding domain"/>
    <property type="match status" value="1"/>
</dbReference>
<gene>
    <name evidence="8" type="ORF">FA14DRAFT_160978</name>
</gene>
<dbReference type="GO" id="GO:0005634">
    <property type="term" value="C:nucleus"/>
    <property type="evidence" value="ECO:0007669"/>
    <property type="project" value="UniProtKB-SubCell"/>
</dbReference>
<feature type="compositionally biased region" description="Polar residues" evidence="6">
    <location>
        <begin position="138"/>
        <end position="151"/>
    </location>
</feature>
<dbReference type="GO" id="GO:0003677">
    <property type="term" value="F:DNA binding"/>
    <property type="evidence" value="ECO:0007669"/>
    <property type="project" value="InterPro"/>
</dbReference>
<evidence type="ECO:0000256" key="6">
    <source>
        <dbReference type="SAM" id="MobiDB-lite"/>
    </source>
</evidence>